<dbReference type="AlphaFoldDB" id="A0A316Z9F1"/>
<dbReference type="GO" id="GO:0030170">
    <property type="term" value="F:pyridoxal phosphate binding"/>
    <property type="evidence" value="ECO:0007669"/>
    <property type="project" value="InterPro"/>
</dbReference>
<evidence type="ECO:0000313" key="5">
    <source>
        <dbReference type="Proteomes" id="UP000245946"/>
    </source>
</evidence>
<evidence type="ECO:0000256" key="2">
    <source>
        <dbReference type="ARBA" id="ARBA00022898"/>
    </source>
</evidence>
<dbReference type="InterPro" id="IPR015424">
    <property type="entry name" value="PyrdxlP-dep_Trfase"/>
</dbReference>
<dbReference type="GO" id="GO:0008483">
    <property type="term" value="F:transaminase activity"/>
    <property type="evidence" value="ECO:0007669"/>
    <property type="project" value="UniProtKB-KW"/>
</dbReference>
<comment type="similarity">
    <text evidence="1 3">Belongs to the class-III pyridoxal-phosphate-dependent aminotransferase family.</text>
</comment>
<dbReference type="Gene3D" id="3.90.1150.10">
    <property type="entry name" value="Aspartate Aminotransferase, domain 1"/>
    <property type="match status" value="1"/>
</dbReference>
<dbReference type="EMBL" id="KZ819291">
    <property type="protein sequence ID" value="PWN98417.1"/>
    <property type="molecule type" value="Genomic_DNA"/>
</dbReference>
<dbReference type="Gene3D" id="3.40.640.10">
    <property type="entry name" value="Type I PLP-dependent aspartate aminotransferase-like (Major domain)"/>
    <property type="match status" value="1"/>
</dbReference>
<dbReference type="RefSeq" id="XP_025598696.1">
    <property type="nucleotide sequence ID" value="XM_025742199.1"/>
</dbReference>
<evidence type="ECO:0000256" key="1">
    <source>
        <dbReference type="ARBA" id="ARBA00008954"/>
    </source>
</evidence>
<reference evidence="4 5" key="1">
    <citation type="journal article" date="2018" name="Mol. Biol. Evol.">
        <title>Broad Genomic Sampling Reveals a Smut Pathogenic Ancestry of the Fungal Clade Ustilaginomycotina.</title>
        <authorList>
            <person name="Kijpornyongpan T."/>
            <person name="Mondo S.J."/>
            <person name="Barry K."/>
            <person name="Sandor L."/>
            <person name="Lee J."/>
            <person name="Lipzen A."/>
            <person name="Pangilinan J."/>
            <person name="LaButti K."/>
            <person name="Hainaut M."/>
            <person name="Henrissat B."/>
            <person name="Grigoriev I.V."/>
            <person name="Spatafora J.W."/>
            <person name="Aime M.C."/>
        </authorList>
    </citation>
    <scope>NUCLEOTIDE SEQUENCE [LARGE SCALE GENOMIC DNA]</scope>
    <source>
        <strain evidence="4 5">MCA 4186</strain>
    </source>
</reference>
<evidence type="ECO:0000256" key="3">
    <source>
        <dbReference type="RuleBase" id="RU003560"/>
    </source>
</evidence>
<dbReference type="PROSITE" id="PS00600">
    <property type="entry name" value="AA_TRANSFER_CLASS_3"/>
    <property type="match status" value="1"/>
</dbReference>
<keyword evidence="2 3" id="KW-0663">Pyridoxal phosphate</keyword>
<keyword evidence="4" id="KW-0808">Transferase</keyword>
<protein>
    <submittedName>
        <fullName evidence="4">Aminotransferase</fullName>
    </submittedName>
</protein>
<sequence>MRPALPLGALVRGHTCVRTTTSITTFRRPLATMAPGLVDGAAAPASLPIAAGMAAAPVAAPTKSSSHVMHRHLGVMPLKAIRAEGCYIYGENRRFLDACGGAAVVSVGHGDKRMIAALTEQLNSVNYVHSGNWATDCSEELAEVLCAEANERGGDFARAYFALGGSEAVESAVKLARQHFVEKGELQRTNFIGRDQGFNGNTLGCLALGGHKGRRKHFEPMLASGAFHKVSPCYAYRHQKEGESEAEYVARLETELEAKFQELGPETVAAFCAETVVGATTGCVPAVKGYFQACRRVCDRHGALFILDEVMSGMGRTGTLHAWEQEGVIPDIFTVAKGISGGYAPLSAVLASRKVIEPIERGSKVFVSGFTFQSYSCGTRAGLEVQKILKSDRLVERCAEMGVFLEAELHRCLDDHPNVGNIRGRGLFWGVEFVADKGTKEPFSPKVGLSSRVVDDAISKGVVMYTGSGTADGVAGDHILICPPYTITREQLTEVVETLRAALDDVLAQI</sequence>
<dbReference type="Pfam" id="PF00202">
    <property type="entry name" value="Aminotran_3"/>
    <property type="match status" value="1"/>
</dbReference>
<dbReference type="InterPro" id="IPR015421">
    <property type="entry name" value="PyrdxlP-dep_Trfase_major"/>
</dbReference>
<keyword evidence="5" id="KW-1185">Reference proteome</keyword>
<evidence type="ECO:0000313" key="4">
    <source>
        <dbReference type="EMBL" id="PWN98417.1"/>
    </source>
</evidence>
<dbReference type="Proteomes" id="UP000245946">
    <property type="component" value="Unassembled WGS sequence"/>
</dbReference>
<dbReference type="InterPro" id="IPR015422">
    <property type="entry name" value="PyrdxlP-dep_Trfase_small"/>
</dbReference>
<keyword evidence="4" id="KW-0032">Aminotransferase</keyword>
<dbReference type="CDD" id="cd00610">
    <property type="entry name" value="OAT_like"/>
    <property type="match status" value="1"/>
</dbReference>
<gene>
    <name evidence="4" type="ORF">FA09DRAFT_329480</name>
</gene>
<accession>A0A316Z9F1</accession>
<dbReference type="PANTHER" id="PTHR43094:SF1">
    <property type="entry name" value="AMINOTRANSFERASE CLASS-III"/>
    <property type="match status" value="1"/>
</dbReference>
<dbReference type="GeneID" id="37269743"/>
<dbReference type="InterPro" id="IPR049704">
    <property type="entry name" value="Aminotrans_3_PPA_site"/>
</dbReference>
<dbReference type="InterPro" id="IPR005814">
    <property type="entry name" value="Aminotrans_3"/>
</dbReference>
<proteinExistence type="inferred from homology"/>
<dbReference type="NCBIfam" id="NF005685">
    <property type="entry name" value="PRK07483.1"/>
    <property type="match status" value="1"/>
</dbReference>
<name>A0A316Z9F1_9BASI</name>
<dbReference type="GO" id="GO:0005829">
    <property type="term" value="C:cytosol"/>
    <property type="evidence" value="ECO:0007669"/>
    <property type="project" value="TreeGrafter"/>
</dbReference>
<dbReference type="STRING" id="58919.A0A316Z9F1"/>
<organism evidence="4 5">
    <name type="scientific">Tilletiopsis washingtonensis</name>
    <dbReference type="NCBI Taxonomy" id="58919"/>
    <lineage>
        <taxon>Eukaryota</taxon>
        <taxon>Fungi</taxon>
        <taxon>Dikarya</taxon>
        <taxon>Basidiomycota</taxon>
        <taxon>Ustilaginomycotina</taxon>
        <taxon>Exobasidiomycetes</taxon>
        <taxon>Entylomatales</taxon>
        <taxon>Entylomatales incertae sedis</taxon>
        <taxon>Tilletiopsis</taxon>
    </lineage>
</organism>
<dbReference type="PANTHER" id="PTHR43094">
    <property type="entry name" value="AMINOTRANSFERASE"/>
    <property type="match status" value="1"/>
</dbReference>
<dbReference type="OrthoDB" id="10261433at2759"/>
<dbReference type="SUPFAM" id="SSF53383">
    <property type="entry name" value="PLP-dependent transferases"/>
    <property type="match status" value="1"/>
</dbReference>